<protein>
    <submittedName>
        <fullName evidence="2">Uncharacterized protein</fullName>
    </submittedName>
</protein>
<evidence type="ECO:0000313" key="3">
    <source>
        <dbReference type="Proteomes" id="UP000823775"/>
    </source>
</evidence>
<dbReference type="Proteomes" id="UP000823775">
    <property type="component" value="Unassembled WGS sequence"/>
</dbReference>
<sequence>MLVSNVSSHQNGQRLSEEGQERGEIDVGCFPCKGVCGMSSSKITPIEEQWPLLSTHWEELCISMNINSSVLKTLTRFPNAQVLGIGTTISNPKVRQGDSPSTAAIMRFIAIHRNSQQNHLSTIIIVDTLWCNLALWKKWGSSTLRTSYIG</sequence>
<keyword evidence="3" id="KW-1185">Reference proteome</keyword>
<accession>A0ABS8UYB9</accession>
<organism evidence="2 3">
    <name type="scientific">Datura stramonium</name>
    <name type="common">Jimsonweed</name>
    <name type="synonym">Common thornapple</name>
    <dbReference type="NCBI Taxonomy" id="4076"/>
    <lineage>
        <taxon>Eukaryota</taxon>
        <taxon>Viridiplantae</taxon>
        <taxon>Streptophyta</taxon>
        <taxon>Embryophyta</taxon>
        <taxon>Tracheophyta</taxon>
        <taxon>Spermatophyta</taxon>
        <taxon>Magnoliopsida</taxon>
        <taxon>eudicotyledons</taxon>
        <taxon>Gunneridae</taxon>
        <taxon>Pentapetalae</taxon>
        <taxon>asterids</taxon>
        <taxon>lamiids</taxon>
        <taxon>Solanales</taxon>
        <taxon>Solanaceae</taxon>
        <taxon>Solanoideae</taxon>
        <taxon>Datureae</taxon>
        <taxon>Datura</taxon>
    </lineage>
</organism>
<evidence type="ECO:0000256" key="1">
    <source>
        <dbReference type="SAM" id="MobiDB-lite"/>
    </source>
</evidence>
<dbReference type="EMBL" id="JACEIK010002833">
    <property type="protein sequence ID" value="MCD9639061.1"/>
    <property type="molecule type" value="Genomic_DNA"/>
</dbReference>
<feature type="region of interest" description="Disordered" evidence="1">
    <location>
        <begin position="1"/>
        <end position="20"/>
    </location>
</feature>
<gene>
    <name evidence="2" type="ORF">HAX54_023342</name>
</gene>
<evidence type="ECO:0000313" key="2">
    <source>
        <dbReference type="EMBL" id="MCD9639061.1"/>
    </source>
</evidence>
<name>A0ABS8UYB9_DATST</name>
<reference evidence="2 3" key="1">
    <citation type="journal article" date="2021" name="BMC Genomics">
        <title>Datura genome reveals duplications of psychoactive alkaloid biosynthetic genes and high mutation rate following tissue culture.</title>
        <authorList>
            <person name="Rajewski A."/>
            <person name="Carter-House D."/>
            <person name="Stajich J."/>
            <person name="Litt A."/>
        </authorList>
    </citation>
    <scope>NUCLEOTIDE SEQUENCE [LARGE SCALE GENOMIC DNA]</scope>
    <source>
        <strain evidence="2">AR-01</strain>
    </source>
</reference>
<comment type="caution">
    <text evidence="2">The sequence shown here is derived from an EMBL/GenBank/DDBJ whole genome shotgun (WGS) entry which is preliminary data.</text>
</comment>
<proteinExistence type="predicted"/>
<feature type="compositionally biased region" description="Polar residues" evidence="1">
    <location>
        <begin position="1"/>
        <end position="14"/>
    </location>
</feature>